<name>A0ABY9JKN3_9ACTN</name>
<evidence type="ECO:0000256" key="1">
    <source>
        <dbReference type="SAM" id="MobiDB-lite"/>
    </source>
</evidence>
<gene>
    <name evidence="3" type="ORF">P8A20_34055</name>
</gene>
<feature type="region of interest" description="Disordered" evidence="1">
    <location>
        <begin position="1"/>
        <end position="37"/>
    </location>
</feature>
<dbReference type="PANTHER" id="PTHR42759:SF1">
    <property type="entry name" value="MAGNESIUM-CHELATASE SUBUNIT CHLD"/>
    <property type="match status" value="1"/>
</dbReference>
<evidence type="ECO:0000313" key="4">
    <source>
        <dbReference type="Proteomes" id="UP001224433"/>
    </source>
</evidence>
<dbReference type="EMBL" id="CP120983">
    <property type="protein sequence ID" value="WLQ68283.1"/>
    <property type="molecule type" value="Genomic_DNA"/>
</dbReference>
<dbReference type="InterPro" id="IPR050764">
    <property type="entry name" value="CbbQ/NirQ/NorQ/GpvN"/>
</dbReference>
<dbReference type="PANTHER" id="PTHR42759">
    <property type="entry name" value="MOXR FAMILY PROTEIN"/>
    <property type="match status" value="1"/>
</dbReference>
<protein>
    <submittedName>
        <fullName evidence="3">AAA family ATPase</fullName>
    </submittedName>
</protein>
<dbReference type="Proteomes" id="UP001224433">
    <property type="component" value="Chromosome"/>
</dbReference>
<feature type="compositionally biased region" description="Low complexity" evidence="1">
    <location>
        <begin position="1"/>
        <end position="28"/>
    </location>
</feature>
<reference evidence="3 4" key="1">
    <citation type="submission" date="2023-03" db="EMBL/GenBank/DDBJ databases">
        <title>Isolation and description of six Streptomyces strains from soil environments, able to metabolize different microbial glucans.</title>
        <authorList>
            <person name="Widen T."/>
            <person name="Larsbrink J."/>
        </authorList>
    </citation>
    <scope>NUCLEOTIDE SEQUENCE [LARGE SCALE GENOMIC DNA]</scope>
    <source>
        <strain evidence="3 4">Alt3</strain>
    </source>
</reference>
<evidence type="ECO:0000259" key="2">
    <source>
        <dbReference type="Pfam" id="PF07728"/>
    </source>
</evidence>
<proteinExistence type="predicted"/>
<keyword evidence="4" id="KW-1185">Reference proteome</keyword>
<organism evidence="3 4">
    <name type="scientific">Streptomyces glycanivorans</name>
    <dbReference type="NCBI Taxonomy" id="3033808"/>
    <lineage>
        <taxon>Bacteria</taxon>
        <taxon>Bacillati</taxon>
        <taxon>Actinomycetota</taxon>
        <taxon>Actinomycetes</taxon>
        <taxon>Kitasatosporales</taxon>
        <taxon>Streptomycetaceae</taxon>
        <taxon>Streptomyces</taxon>
    </lineage>
</organism>
<dbReference type="InterPro" id="IPR011704">
    <property type="entry name" value="ATPase_dyneun-rel_AAA"/>
</dbReference>
<feature type="domain" description="ATPase dynein-related AAA" evidence="2">
    <location>
        <begin position="120"/>
        <end position="263"/>
    </location>
</feature>
<dbReference type="Pfam" id="PF07728">
    <property type="entry name" value="AAA_5"/>
    <property type="match status" value="1"/>
</dbReference>
<dbReference type="InterPro" id="IPR027417">
    <property type="entry name" value="P-loop_NTPase"/>
</dbReference>
<dbReference type="Gene3D" id="3.40.50.300">
    <property type="entry name" value="P-loop containing nucleotide triphosphate hydrolases"/>
    <property type="match status" value="1"/>
</dbReference>
<dbReference type="SUPFAM" id="SSF52540">
    <property type="entry name" value="P-loop containing nucleoside triphosphate hydrolases"/>
    <property type="match status" value="1"/>
</dbReference>
<evidence type="ECO:0000313" key="3">
    <source>
        <dbReference type="EMBL" id="WLQ68283.1"/>
    </source>
</evidence>
<sequence>MTSDTTTAETTRTGGVPDGAAPPAGVSGRENRQVTPPEEQYATELAFLAAHDSGPRPPGWQLTPRAVVTFVMGSAGEALGLPKSAQPGAGLPRRLVIEQKFVGERALVERCVVTLAGERGLLLVGEPGTAKSMLSELLSAAVCGTSGLTVQGTAGTTEDQLKYGWNYALLLAQGPTEQALVPSPVLTAMTRGAVARVEEVTRCLPEVQDALVSLLSERRIAVPELAGSEGAQVHAAPGFTLIATANLRDKGVSEMSAALKRRFNFETVGPIGDVDAETALVRRQSRAAVERAGAAYQVDDAVLEALVTAFRDLRDGRSAEGWEVERPSTVMSTAEAVSVAGALGLATAYFPGDRDVLSLLPGHLLGVVRKDDPADAARLLGYWDGPVRRRAEQGSATWRALWELRAVLES</sequence>
<accession>A0ABY9JKN3</accession>
<dbReference type="RefSeq" id="WP_147960993.1">
    <property type="nucleotide sequence ID" value="NZ_CP120983.1"/>
</dbReference>